<proteinExistence type="predicted"/>
<evidence type="ECO:0000256" key="1">
    <source>
        <dbReference type="SAM" id="SignalP"/>
    </source>
</evidence>
<sequence>MRLPLLFYKVTTAVSALALSLVMVSCSPETEEEPVMAAGPQEVSFTMVDSLKVNPFFQSSYPEAYTNFNGKTYTLTSRNQAEAFFVEHNNQVVLYFRDKSKERENPWVSFTFKNRTVQQLPTTFSAKEAQVVCVEDGQSFADGSSALSPGCDTILNGTVNLQYDPATDVISGSVSNLKFSLEYYVPQFSFPNRYGNVLKTSGSTRNLDLTFKNVKRRKTD</sequence>
<dbReference type="AlphaFoldDB" id="A0A5M8QIL1"/>
<feature type="signal peptide" evidence="1">
    <location>
        <begin position="1"/>
        <end position="18"/>
    </location>
</feature>
<dbReference type="EMBL" id="JBGOGF010000002">
    <property type="protein sequence ID" value="MFA1770553.1"/>
    <property type="molecule type" value="Genomic_DNA"/>
</dbReference>
<dbReference type="Proteomes" id="UP000323866">
    <property type="component" value="Unassembled WGS sequence"/>
</dbReference>
<keyword evidence="5" id="KW-1185">Reference proteome</keyword>
<evidence type="ECO:0000313" key="5">
    <source>
        <dbReference type="Proteomes" id="UP001570846"/>
    </source>
</evidence>
<dbReference type="RefSeq" id="WP_149098569.1">
    <property type="nucleotide sequence ID" value="NZ_BMMG01000003.1"/>
</dbReference>
<accession>A0A5M8QIL1</accession>
<evidence type="ECO:0000313" key="4">
    <source>
        <dbReference type="Proteomes" id="UP000323866"/>
    </source>
</evidence>
<feature type="chain" id="PRO_5024274113" description="Lipoprotein" evidence="1">
    <location>
        <begin position="19"/>
        <end position="220"/>
    </location>
</feature>
<evidence type="ECO:0008006" key="6">
    <source>
        <dbReference type="Google" id="ProtNLM"/>
    </source>
</evidence>
<reference evidence="3 5" key="3">
    <citation type="submission" date="2024-08" db="EMBL/GenBank/DDBJ databases">
        <authorList>
            <person name="Wei W."/>
        </authorList>
    </citation>
    <scope>NUCLEOTIDE SEQUENCE [LARGE SCALE GENOMIC DNA]</scope>
    <source>
        <strain evidence="3 5">XU2</strain>
    </source>
</reference>
<dbReference type="EMBL" id="VKKZ01000020">
    <property type="protein sequence ID" value="KAA6434626.1"/>
    <property type="molecule type" value="Genomic_DNA"/>
</dbReference>
<dbReference type="PROSITE" id="PS51257">
    <property type="entry name" value="PROKAR_LIPOPROTEIN"/>
    <property type="match status" value="1"/>
</dbReference>
<protein>
    <recommendedName>
        <fullName evidence="6">Lipoprotein</fullName>
    </recommendedName>
</protein>
<evidence type="ECO:0000313" key="3">
    <source>
        <dbReference type="EMBL" id="MFA1770553.1"/>
    </source>
</evidence>
<organism evidence="2 4">
    <name type="scientific">Rufibacter glacialis</name>
    <dbReference type="NCBI Taxonomy" id="1259555"/>
    <lineage>
        <taxon>Bacteria</taxon>
        <taxon>Pseudomonadati</taxon>
        <taxon>Bacteroidota</taxon>
        <taxon>Cytophagia</taxon>
        <taxon>Cytophagales</taxon>
        <taxon>Hymenobacteraceae</taxon>
        <taxon>Rufibacter</taxon>
    </lineage>
</organism>
<gene>
    <name evidence="3" type="ORF">ACD591_04565</name>
    <name evidence="2" type="ORF">FOE74_10625</name>
</gene>
<comment type="caution">
    <text evidence="2">The sequence shown here is derived from an EMBL/GenBank/DDBJ whole genome shotgun (WGS) entry which is preliminary data.</text>
</comment>
<reference evidence="2 4" key="2">
    <citation type="submission" date="2019-09" db="EMBL/GenBank/DDBJ databases">
        <title>A bacterium isolated from glacier soil.</title>
        <authorList>
            <person name="Liu Q."/>
        </authorList>
    </citation>
    <scope>NUCLEOTIDE SEQUENCE [LARGE SCALE GENOMIC DNA]</scope>
    <source>
        <strain evidence="2 4">MDT1-10-3</strain>
    </source>
</reference>
<dbReference type="OrthoDB" id="893583at2"/>
<keyword evidence="1" id="KW-0732">Signal</keyword>
<reference evidence="2 4" key="1">
    <citation type="submission" date="2019-07" db="EMBL/GenBank/DDBJ databases">
        <authorList>
            <person name="Qu J.-H."/>
        </authorList>
    </citation>
    <scope>NUCLEOTIDE SEQUENCE [LARGE SCALE GENOMIC DNA]</scope>
    <source>
        <strain evidence="2 4">MDT1-10-3</strain>
    </source>
</reference>
<name>A0A5M8QIL1_9BACT</name>
<dbReference type="Proteomes" id="UP001570846">
    <property type="component" value="Unassembled WGS sequence"/>
</dbReference>
<evidence type="ECO:0000313" key="2">
    <source>
        <dbReference type="EMBL" id="KAA6434626.1"/>
    </source>
</evidence>